<sequence length="79" mass="8678">MSAETARALEEALRAHVADEDDGSFVTGWIIIAAAAMPEDGDATSYSYITPEMQPVHASMGLLAMAQRWFNRCDNQEDE</sequence>
<dbReference type="RefSeq" id="WP_163819248.1">
    <property type="nucleotide sequence ID" value="NZ_JAAGOB010000007.1"/>
</dbReference>
<dbReference type="AlphaFoldDB" id="A0A6N9YNF2"/>
<keyword evidence="2" id="KW-1185">Reference proteome</keyword>
<dbReference type="EMBL" id="JAAGOB010000007">
    <property type="protein sequence ID" value="NED96460.1"/>
    <property type="molecule type" value="Genomic_DNA"/>
</dbReference>
<evidence type="ECO:0000313" key="2">
    <source>
        <dbReference type="Proteomes" id="UP000469185"/>
    </source>
</evidence>
<proteinExistence type="predicted"/>
<gene>
    <name evidence="1" type="ORF">G1H11_14210</name>
</gene>
<protein>
    <submittedName>
        <fullName evidence="1">Uncharacterized protein</fullName>
    </submittedName>
</protein>
<reference evidence="1 2" key="1">
    <citation type="submission" date="2020-02" db="EMBL/GenBank/DDBJ databases">
        <authorList>
            <person name="Li X.-J."/>
            <person name="Feng X.-M."/>
        </authorList>
    </citation>
    <scope>NUCLEOTIDE SEQUENCE [LARGE SCALE GENOMIC DNA]</scope>
    <source>
        <strain evidence="1 2">CGMCC 4.7225</strain>
    </source>
</reference>
<name>A0A6N9YNF2_9ACTN</name>
<comment type="caution">
    <text evidence="1">The sequence shown here is derived from an EMBL/GenBank/DDBJ whole genome shotgun (WGS) entry which is preliminary data.</text>
</comment>
<organism evidence="1 2">
    <name type="scientific">Phytoactinopolyspora alkaliphila</name>
    <dbReference type="NCBI Taxonomy" id="1783498"/>
    <lineage>
        <taxon>Bacteria</taxon>
        <taxon>Bacillati</taxon>
        <taxon>Actinomycetota</taxon>
        <taxon>Actinomycetes</taxon>
        <taxon>Jiangellales</taxon>
        <taxon>Jiangellaceae</taxon>
        <taxon>Phytoactinopolyspora</taxon>
    </lineage>
</organism>
<dbReference type="Proteomes" id="UP000469185">
    <property type="component" value="Unassembled WGS sequence"/>
</dbReference>
<evidence type="ECO:0000313" key="1">
    <source>
        <dbReference type="EMBL" id="NED96460.1"/>
    </source>
</evidence>
<accession>A0A6N9YNF2</accession>